<protein>
    <submittedName>
        <fullName evidence="3">Pilus (MSHA type) biogenesis protein MshL</fullName>
    </submittedName>
</protein>
<dbReference type="InterPro" id="IPR011514">
    <property type="entry name" value="Secretin_N_2"/>
</dbReference>
<keyword evidence="4" id="KW-1185">Reference proteome</keyword>
<reference evidence="3 4" key="1">
    <citation type="submission" date="2018-04" db="EMBL/GenBank/DDBJ databases">
        <title>Novel Campyloabacter and Helicobacter Species and Strains.</title>
        <authorList>
            <person name="Mannion A.J."/>
            <person name="Shen Z."/>
            <person name="Fox J.G."/>
        </authorList>
    </citation>
    <scope>NUCLEOTIDE SEQUENCE [LARGE SCALE GENOMIC DNA]</scope>
    <source>
        <strain evidence="3 4">MIT 04-9366</strain>
    </source>
</reference>
<dbReference type="GO" id="GO:0015627">
    <property type="term" value="C:type II protein secretion system complex"/>
    <property type="evidence" value="ECO:0007669"/>
    <property type="project" value="TreeGrafter"/>
</dbReference>
<gene>
    <name evidence="3" type="ORF">CQA58_02180</name>
</gene>
<evidence type="ECO:0000259" key="2">
    <source>
        <dbReference type="Pfam" id="PF07655"/>
    </source>
</evidence>
<dbReference type="GO" id="GO:0019867">
    <property type="term" value="C:outer membrane"/>
    <property type="evidence" value="ECO:0007669"/>
    <property type="project" value="InterPro"/>
</dbReference>
<name>A0A3D8J380_9HELI</name>
<proteinExistence type="predicted"/>
<dbReference type="InterPro" id="IPR050810">
    <property type="entry name" value="Bact_Secretion_Sys_Channel"/>
</dbReference>
<dbReference type="NCBIfam" id="TIGR02519">
    <property type="entry name" value="pilus_MshL"/>
    <property type="match status" value="1"/>
</dbReference>
<feature type="domain" description="Type II/III secretion system secretin-like" evidence="1">
    <location>
        <begin position="294"/>
        <end position="466"/>
    </location>
</feature>
<comment type="caution">
    <text evidence="3">The sequence shown here is derived from an EMBL/GenBank/DDBJ whole genome shotgun (WGS) entry which is preliminary data.</text>
</comment>
<organism evidence="3 4">
    <name type="scientific">Helicobacter brantae</name>
    <dbReference type="NCBI Taxonomy" id="375927"/>
    <lineage>
        <taxon>Bacteria</taxon>
        <taxon>Pseudomonadati</taxon>
        <taxon>Campylobacterota</taxon>
        <taxon>Epsilonproteobacteria</taxon>
        <taxon>Campylobacterales</taxon>
        <taxon>Helicobacteraceae</taxon>
        <taxon>Helicobacter</taxon>
    </lineage>
</organism>
<evidence type="ECO:0000259" key="1">
    <source>
        <dbReference type="Pfam" id="PF00263"/>
    </source>
</evidence>
<dbReference type="EMBL" id="NXLV01000002">
    <property type="protein sequence ID" value="RDU71873.1"/>
    <property type="molecule type" value="Genomic_DNA"/>
</dbReference>
<dbReference type="GO" id="GO:0009297">
    <property type="term" value="P:pilus assembly"/>
    <property type="evidence" value="ECO:0007669"/>
    <property type="project" value="InterPro"/>
</dbReference>
<dbReference type="PANTHER" id="PTHR30332:SF17">
    <property type="entry name" value="TYPE IV PILIATION SYSTEM PROTEIN DR_0774-RELATED"/>
    <property type="match status" value="1"/>
</dbReference>
<feature type="domain" description="Secretin N-terminal" evidence="2">
    <location>
        <begin position="102"/>
        <end position="178"/>
    </location>
</feature>
<dbReference type="PANTHER" id="PTHR30332">
    <property type="entry name" value="PROBABLE GENERAL SECRETION PATHWAY PROTEIN D"/>
    <property type="match status" value="1"/>
</dbReference>
<dbReference type="InterPro" id="IPR004846">
    <property type="entry name" value="T2SS/T3SS_dom"/>
</dbReference>
<evidence type="ECO:0000313" key="3">
    <source>
        <dbReference type="EMBL" id="RDU71873.1"/>
    </source>
</evidence>
<dbReference type="RefSeq" id="WP_115569083.1">
    <property type="nucleotide sequence ID" value="NZ_NXLV01000002.1"/>
</dbReference>
<sequence>MKAWLVFVCCFLLSYCFECDKKFSFVANGTISSQEILEQIAQTCDLSLIYADSLSPTILLSTKPIFHIREMGAKPFLELLLEENDLRYTLKNKILKISFLSTQTYDINYVSTSRKSSSSTDVILSQNPSSQEIQPFFSQESPQLSNAKSGTKILSVDENNFWGEIEKEIKQIAYRQSDKFIEKITPSITINKNAGLLTLTATKSQHQRVRNYLAKLHNKMHSQVLIDVHIFTIRHSNSQTSGINWNEFYNLGNLSLSPMGSSGASFLSLGSGGLNMELNIFSQGVTLNRIVEFLQSYGETRSLSNPKILTLNNQPAIISVGSVLRYTQNSIYQSNTSNTSIQNSTENYPSLFAGVLLDVTPSIQGEDIILKINPSITRAKNSEVENEANALKTPPNLSTNQISSMVKLKSGEKIILGGLISNIQLKKEFKIPLLGDIPLLDLLFKYKWNSNFAEEIVIIISPKIIQSQSTLEENHYKESSKFPTQFKQLLKNAKEEELKNLYQGKSNAYSPLAP</sequence>
<dbReference type="Pfam" id="PF00263">
    <property type="entry name" value="Secretin"/>
    <property type="match status" value="1"/>
</dbReference>
<dbReference type="AlphaFoldDB" id="A0A3D8J380"/>
<dbReference type="InterPro" id="IPR013358">
    <property type="entry name" value="Pilus_biogenesis_MshL"/>
</dbReference>
<dbReference type="GO" id="GO:0009306">
    <property type="term" value="P:protein secretion"/>
    <property type="evidence" value="ECO:0007669"/>
    <property type="project" value="InterPro"/>
</dbReference>
<dbReference type="Pfam" id="PF07655">
    <property type="entry name" value="Secretin_N_2"/>
    <property type="match status" value="1"/>
</dbReference>
<dbReference type="Proteomes" id="UP000257045">
    <property type="component" value="Unassembled WGS sequence"/>
</dbReference>
<dbReference type="InterPro" id="IPR001775">
    <property type="entry name" value="GspD/PilQ"/>
</dbReference>
<dbReference type="OrthoDB" id="9775455at2"/>
<dbReference type="PRINTS" id="PR00811">
    <property type="entry name" value="BCTERIALGSPD"/>
</dbReference>
<evidence type="ECO:0000313" key="4">
    <source>
        <dbReference type="Proteomes" id="UP000257045"/>
    </source>
</evidence>
<accession>A0A3D8J380</accession>